<evidence type="ECO:0000256" key="2">
    <source>
        <dbReference type="ARBA" id="ARBA00010973"/>
    </source>
</evidence>
<dbReference type="InterPro" id="IPR051398">
    <property type="entry name" value="Polysacch_Deacetylase"/>
</dbReference>
<evidence type="ECO:0000256" key="4">
    <source>
        <dbReference type="ARBA" id="ARBA00022729"/>
    </source>
</evidence>
<dbReference type="CDD" id="cd10968">
    <property type="entry name" value="CE4_Mlr8448_like_5s"/>
    <property type="match status" value="1"/>
</dbReference>
<dbReference type="SUPFAM" id="SSF88713">
    <property type="entry name" value="Glycoside hydrolase/deacetylase"/>
    <property type="match status" value="1"/>
</dbReference>
<evidence type="ECO:0000256" key="3">
    <source>
        <dbReference type="ARBA" id="ARBA00020071"/>
    </source>
</evidence>
<dbReference type="KEGG" id="kmn:HW532_21130"/>
<proteinExistence type="inferred from homology"/>
<dbReference type="Pfam" id="PF01522">
    <property type="entry name" value="Polysacc_deac_1"/>
    <property type="match status" value="1"/>
</dbReference>
<sequence length="361" mass="39099">MQEPRLIRFGLHALGATGLARVLAPAFRGLGAIFMLHHIEPGADGTAAFAPNAGLEITPEFLDAAIGHVRARGYDIVSLDEAVRRVAAGGSGRPFAVFTIDDGYRDNAEFALPVFRKHDCPFTIFVCTGLIDGTLEMWWRVLEEAIAGADEVTATLDDGTVTLPARDAAEKRAAFARLYWPVRHMEEHAQRDWIRAFAGARGIDIGERCRAVAMSWEEVAEIARDPLCTIGAHTVNHFALAKLSREEAGAEVMRSAERLEAATGERPRLFAYPYGDEGSAGERDFALLEELGFEAAVTTRKGVVGRGDARRLTALPRVSLNGLYQDLVSLDALMSGVPFAAWNAARTLKGLGRGRAAASTR</sequence>
<comment type="similarity">
    <text evidence="2">Belongs to the polysaccharide deacetylase family.</text>
</comment>
<dbReference type="AlphaFoldDB" id="A0A7S8C7R9"/>
<dbReference type="InterPro" id="IPR011330">
    <property type="entry name" value="Glyco_hydro/deAcase_b/a-brl"/>
</dbReference>
<protein>
    <recommendedName>
        <fullName evidence="3">Chitooligosaccharide deacetylase</fullName>
    </recommendedName>
    <alternativeName>
        <fullName evidence="5">Nodulation protein B</fullName>
    </alternativeName>
</protein>
<evidence type="ECO:0000313" key="7">
    <source>
        <dbReference type="EMBL" id="QPC44980.1"/>
    </source>
</evidence>
<evidence type="ECO:0000256" key="1">
    <source>
        <dbReference type="ARBA" id="ARBA00003236"/>
    </source>
</evidence>
<dbReference type="PANTHER" id="PTHR34216">
    <property type="match status" value="1"/>
</dbReference>
<dbReference type="PANTHER" id="PTHR34216:SF7">
    <property type="entry name" value="POLY-BETA-1,6-N-ACETYL-D-GLUCOSAMINE N-DEACETYLASE"/>
    <property type="match status" value="1"/>
</dbReference>
<evidence type="ECO:0000256" key="5">
    <source>
        <dbReference type="ARBA" id="ARBA00032976"/>
    </source>
</evidence>
<reference evidence="7 8" key="1">
    <citation type="submission" date="2020-06" db="EMBL/GenBank/DDBJ databases">
        <title>Genome sequence of 2 isolates from Red Sea Mangroves.</title>
        <authorList>
            <person name="Sefrji F."/>
            <person name="Michoud G."/>
            <person name="Merlino G."/>
            <person name="Daffonchio D."/>
        </authorList>
    </citation>
    <scope>NUCLEOTIDE SEQUENCE [LARGE SCALE GENOMIC DNA]</scope>
    <source>
        <strain evidence="7 8">R1DC25</strain>
    </source>
</reference>
<dbReference type="GO" id="GO:0016810">
    <property type="term" value="F:hydrolase activity, acting on carbon-nitrogen (but not peptide) bonds"/>
    <property type="evidence" value="ECO:0007669"/>
    <property type="project" value="InterPro"/>
</dbReference>
<dbReference type="GO" id="GO:0005975">
    <property type="term" value="P:carbohydrate metabolic process"/>
    <property type="evidence" value="ECO:0007669"/>
    <property type="project" value="InterPro"/>
</dbReference>
<keyword evidence="4" id="KW-0732">Signal</keyword>
<dbReference type="PROSITE" id="PS51677">
    <property type="entry name" value="NODB"/>
    <property type="match status" value="1"/>
</dbReference>
<gene>
    <name evidence="7" type="ORF">HW532_21130</name>
</gene>
<keyword evidence="8" id="KW-1185">Reference proteome</keyword>
<comment type="function">
    <text evidence="1">Is involved in generating a small heat-stable compound (Nod), an acylated oligomer of N-acetylglucosamine, that stimulates mitosis in various plant protoplasts.</text>
</comment>
<dbReference type="InterPro" id="IPR002509">
    <property type="entry name" value="NODB_dom"/>
</dbReference>
<evidence type="ECO:0000313" key="8">
    <source>
        <dbReference type="Proteomes" id="UP000593594"/>
    </source>
</evidence>
<dbReference type="Proteomes" id="UP000593594">
    <property type="component" value="Chromosome"/>
</dbReference>
<organism evidence="7 8">
    <name type="scientific">Kaustia mangrovi</name>
    <dbReference type="NCBI Taxonomy" id="2593653"/>
    <lineage>
        <taxon>Bacteria</taxon>
        <taxon>Pseudomonadati</taxon>
        <taxon>Pseudomonadota</taxon>
        <taxon>Alphaproteobacteria</taxon>
        <taxon>Hyphomicrobiales</taxon>
        <taxon>Parvibaculaceae</taxon>
        <taxon>Kaustia</taxon>
    </lineage>
</organism>
<feature type="domain" description="NodB homology" evidence="6">
    <location>
        <begin position="94"/>
        <end position="361"/>
    </location>
</feature>
<accession>A0A7S8C7R9</accession>
<evidence type="ECO:0000259" key="6">
    <source>
        <dbReference type="PROSITE" id="PS51677"/>
    </source>
</evidence>
<name>A0A7S8C7R9_9HYPH</name>
<dbReference type="EMBL" id="CP058214">
    <property type="protein sequence ID" value="QPC44980.1"/>
    <property type="molecule type" value="Genomic_DNA"/>
</dbReference>
<dbReference type="RefSeq" id="WP_213162354.1">
    <property type="nucleotide sequence ID" value="NZ_CP058214.1"/>
</dbReference>
<dbReference type="Gene3D" id="3.20.20.370">
    <property type="entry name" value="Glycoside hydrolase/deacetylase"/>
    <property type="match status" value="1"/>
</dbReference>